<keyword evidence="5 10" id="KW-0472">Membrane</keyword>
<reference evidence="11 12" key="1">
    <citation type="submission" date="2024-09" db="EMBL/GenBank/DDBJ databases">
        <authorList>
            <person name="Sun Q."/>
            <person name="Mori K."/>
        </authorList>
    </citation>
    <scope>NUCLEOTIDE SEQUENCE [LARGE SCALE GENOMIC DNA]</scope>
    <source>
        <strain evidence="11 12">TISTR 2452</strain>
    </source>
</reference>
<comment type="activity regulation">
    <text evidence="10">Na(+) is not transported, but it plays an essential structural role and its presence is essential for fluoride channel function.</text>
</comment>
<keyword evidence="2 10" id="KW-1003">Cell membrane</keyword>
<keyword evidence="3 10" id="KW-0812">Transmembrane</keyword>
<dbReference type="EMBL" id="JBHMDO010000021">
    <property type="protein sequence ID" value="MFB9326523.1"/>
    <property type="molecule type" value="Genomic_DNA"/>
</dbReference>
<feature type="transmembrane region" description="Helical" evidence="10">
    <location>
        <begin position="35"/>
        <end position="52"/>
    </location>
</feature>
<proteinExistence type="inferred from homology"/>
<evidence type="ECO:0000256" key="7">
    <source>
        <dbReference type="ARBA" id="ARBA00035120"/>
    </source>
</evidence>
<evidence type="ECO:0000256" key="10">
    <source>
        <dbReference type="HAMAP-Rule" id="MF_00454"/>
    </source>
</evidence>
<feature type="transmembrane region" description="Helical" evidence="10">
    <location>
        <begin position="97"/>
        <end position="117"/>
    </location>
</feature>
<comment type="similarity">
    <text evidence="7 10">Belongs to the fluoride channel Fluc/FEX (TC 1.A.43) family.</text>
</comment>
<dbReference type="PANTHER" id="PTHR28259">
    <property type="entry name" value="FLUORIDE EXPORT PROTEIN 1-RELATED"/>
    <property type="match status" value="1"/>
</dbReference>
<name>A0ABV5KQQ5_9BACL</name>
<evidence type="ECO:0000256" key="4">
    <source>
        <dbReference type="ARBA" id="ARBA00022989"/>
    </source>
</evidence>
<organism evidence="11 12">
    <name type="scientific">Paenibacillus aurantiacus</name>
    <dbReference type="NCBI Taxonomy" id="1936118"/>
    <lineage>
        <taxon>Bacteria</taxon>
        <taxon>Bacillati</taxon>
        <taxon>Bacillota</taxon>
        <taxon>Bacilli</taxon>
        <taxon>Bacillales</taxon>
        <taxon>Paenibacillaceae</taxon>
        <taxon>Paenibacillus</taxon>
    </lineage>
</organism>
<evidence type="ECO:0000256" key="9">
    <source>
        <dbReference type="ARBA" id="ARBA00049940"/>
    </source>
</evidence>
<keyword evidence="6 10" id="KW-0407">Ion channel</keyword>
<dbReference type="HAMAP" id="MF_00454">
    <property type="entry name" value="FluC"/>
    <property type="match status" value="1"/>
</dbReference>
<evidence type="ECO:0000313" key="12">
    <source>
        <dbReference type="Proteomes" id="UP001589747"/>
    </source>
</evidence>
<dbReference type="Pfam" id="PF02537">
    <property type="entry name" value="CRCB"/>
    <property type="match status" value="1"/>
</dbReference>
<comment type="function">
    <text evidence="9 10">Fluoride-specific ion channel. Important for reducing fluoride concentration in the cell, thus reducing its toxicity.</text>
</comment>
<keyword evidence="10" id="KW-0406">Ion transport</keyword>
<comment type="caution">
    <text evidence="11">The sequence shown here is derived from an EMBL/GenBank/DDBJ whole genome shotgun (WGS) entry which is preliminary data.</text>
</comment>
<evidence type="ECO:0000313" key="11">
    <source>
        <dbReference type="EMBL" id="MFB9326523.1"/>
    </source>
</evidence>
<feature type="binding site" evidence="10">
    <location>
        <position position="72"/>
    </location>
    <ligand>
        <name>Na(+)</name>
        <dbReference type="ChEBI" id="CHEBI:29101"/>
        <note>structural</note>
    </ligand>
</feature>
<comment type="subcellular location">
    <subcellularLocation>
        <location evidence="1 10">Cell membrane</location>
        <topology evidence="1 10">Multi-pass membrane protein</topology>
    </subcellularLocation>
</comment>
<evidence type="ECO:0000256" key="1">
    <source>
        <dbReference type="ARBA" id="ARBA00004651"/>
    </source>
</evidence>
<dbReference type="PANTHER" id="PTHR28259:SF1">
    <property type="entry name" value="FLUORIDE EXPORT PROTEIN 1-RELATED"/>
    <property type="match status" value="1"/>
</dbReference>
<protein>
    <recommendedName>
        <fullName evidence="10">Fluoride-specific ion channel FluC</fullName>
    </recommendedName>
</protein>
<keyword evidence="10" id="KW-0813">Transport</keyword>
<dbReference type="Proteomes" id="UP001589747">
    <property type="component" value="Unassembled WGS sequence"/>
</dbReference>
<feature type="binding site" evidence="10">
    <location>
        <position position="75"/>
    </location>
    <ligand>
        <name>Na(+)</name>
        <dbReference type="ChEBI" id="CHEBI:29101"/>
        <note>structural</note>
    </ligand>
</feature>
<evidence type="ECO:0000256" key="6">
    <source>
        <dbReference type="ARBA" id="ARBA00023303"/>
    </source>
</evidence>
<gene>
    <name evidence="10 11" type="primary">crcB</name>
    <name evidence="10" type="synonym">fluC</name>
    <name evidence="11" type="ORF">ACFFSY_11420</name>
</gene>
<accession>A0ABV5KQQ5</accession>
<comment type="catalytic activity">
    <reaction evidence="8">
        <text>fluoride(in) = fluoride(out)</text>
        <dbReference type="Rhea" id="RHEA:76159"/>
        <dbReference type="ChEBI" id="CHEBI:17051"/>
    </reaction>
    <physiologicalReaction direction="left-to-right" evidence="8">
        <dbReference type="Rhea" id="RHEA:76160"/>
    </physiologicalReaction>
</comment>
<keyword evidence="4 10" id="KW-1133">Transmembrane helix</keyword>
<feature type="transmembrane region" description="Helical" evidence="10">
    <location>
        <begin position="59"/>
        <end position="77"/>
    </location>
</feature>
<evidence type="ECO:0000256" key="2">
    <source>
        <dbReference type="ARBA" id="ARBA00022475"/>
    </source>
</evidence>
<evidence type="ECO:0000256" key="3">
    <source>
        <dbReference type="ARBA" id="ARBA00022692"/>
    </source>
</evidence>
<keyword evidence="12" id="KW-1185">Reference proteome</keyword>
<evidence type="ECO:0000256" key="8">
    <source>
        <dbReference type="ARBA" id="ARBA00035585"/>
    </source>
</evidence>
<keyword evidence="10" id="KW-0915">Sodium</keyword>
<dbReference type="RefSeq" id="WP_377493912.1">
    <property type="nucleotide sequence ID" value="NZ_JBHMDO010000021.1"/>
</dbReference>
<keyword evidence="10" id="KW-0479">Metal-binding</keyword>
<sequence>MIWLIGLSGVAGTLTRFYAGKWINSRMSSSFPWGTWAINLSGSLLLGILFGLHDAGRLAEGVWLAVGTGFCGAYTTFSTFGYETVQLVTGGQPGRAALYVVTSVVLGLAAAGLGLACF</sequence>
<dbReference type="InterPro" id="IPR003691">
    <property type="entry name" value="FluC"/>
</dbReference>
<dbReference type="NCBIfam" id="TIGR00494">
    <property type="entry name" value="crcB"/>
    <property type="match status" value="1"/>
</dbReference>
<evidence type="ECO:0000256" key="5">
    <source>
        <dbReference type="ARBA" id="ARBA00023136"/>
    </source>
</evidence>